<dbReference type="PANTHER" id="PTHR19446">
    <property type="entry name" value="REVERSE TRANSCRIPTASES"/>
    <property type="match status" value="1"/>
</dbReference>
<dbReference type="SUPFAM" id="SSF56219">
    <property type="entry name" value="DNase I-like"/>
    <property type="match status" value="1"/>
</dbReference>
<dbReference type="CDD" id="cd01650">
    <property type="entry name" value="RT_nLTR_like"/>
    <property type="match status" value="1"/>
</dbReference>
<keyword evidence="4" id="KW-1185">Reference proteome</keyword>
<dbReference type="Gene3D" id="3.60.10.10">
    <property type="entry name" value="Endonuclease/exonuclease/phosphatase"/>
    <property type="match status" value="1"/>
</dbReference>
<proteinExistence type="predicted"/>
<name>A0A6A4EYJ5_9STRA</name>
<feature type="domain" description="Reverse transcriptase" evidence="2">
    <location>
        <begin position="698"/>
        <end position="977"/>
    </location>
</feature>
<dbReference type="SUPFAM" id="SSF56672">
    <property type="entry name" value="DNA/RNA polymerases"/>
    <property type="match status" value="1"/>
</dbReference>
<protein>
    <recommendedName>
        <fullName evidence="2">Reverse transcriptase domain-containing protein</fullName>
    </recommendedName>
</protein>
<sequence>MLVLKHTEGHFYGVQHGDVFHEWHAHPGPDMRERLDHVHRLVGLPVLPSAGYDPESVAAEATYEEQALLEEMGGGDFYASGSQTSAVPESADPPVERARVDPHVDVHRGVYERILRHSDPNSRDAIDSRLATRLQRANEMAFSRWLAAEAQRYGIPTPEVGLTPWLASLDWLSSTPNAFRNVLAYLPYPELAVQCCSHEQLNTWGEREAYLDQMRTLERIRQDEESDDAARAMSAGVGVLVHPRSKFHHVHPVLEEFWSPHFMAVSAQLEGETVYILNLYAPVAPAAREAFYAGLASIPIPKDIHLYVGGDFNCTQHGVQDRSFGPTANDHYSPSLDNLLQRWHLNDSVETQLPNPADPESLRQFYSEHHTHEYPLPGRGLASSRLDRWYGNDKANPWMAATQIDIDGLRSDHKGVAVYLRSPRDPVRIKKLTRVFPVPSYMKSRADHVVRTELGTLVKALDQPSITAEKTAHAWDVTKTNIVVGILRARREAKRSRKGTYRKKLKRLYRRLKRITEYARVETGDYPLPHDALDALQAKARELTERIATLKREWARTKAQRLFQSHAWTPGNTTKQFFQRISCKFGDNVIPALSMPNGEVATGPQDKADTLAARWSTVMQGAATSQSNIDQVCHWMPQADGADVAAFANADIITTDRVAAAIRACKPGKACGPDRLGNDWYREYEDLLAPLLTRLYKLWYAAGVFPPSFLTADILCLKKGGDGSNPLNYRPLALLNTDYKILTRLLTTMLRKTLASRISVFQNGFVPGRQIHATIDFLAAAQKMANCSPQERDAVALLLDFAKAYDSLDRNFLYAVFRRHGYPPHFVRVVEHLHRGTTVRFLANGVHSHGVSVTRGIRQGCPMAPLLFILALEPLYQRLHNGGVHDGILLCTQAARVELRVAGYADDTAVYLRSPEELPPTLLVIDAFGEASGLLLNRTKTVAIALHQDGLSAGAVWTADIRLLGPEDKCRYLGVQAGSQPSAAHSWEVAGAQLRPVYGWPVTEP</sequence>
<evidence type="ECO:0000256" key="1">
    <source>
        <dbReference type="SAM" id="Coils"/>
    </source>
</evidence>
<gene>
    <name evidence="3" type="ORF">PR003_g13049</name>
</gene>
<accession>A0A6A4EYJ5</accession>
<comment type="caution">
    <text evidence="3">The sequence shown here is derived from an EMBL/GenBank/DDBJ whole genome shotgun (WGS) entry which is preliminary data.</text>
</comment>
<dbReference type="PROSITE" id="PS50878">
    <property type="entry name" value="RT_POL"/>
    <property type="match status" value="1"/>
</dbReference>
<dbReference type="AlphaFoldDB" id="A0A6A4EYJ5"/>
<evidence type="ECO:0000259" key="2">
    <source>
        <dbReference type="PROSITE" id="PS50878"/>
    </source>
</evidence>
<evidence type="ECO:0000313" key="4">
    <source>
        <dbReference type="Proteomes" id="UP000434957"/>
    </source>
</evidence>
<evidence type="ECO:0000313" key="3">
    <source>
        <dbReference type="EMBL" id="KAE9335366.1"/>
    </source>
</evidence>
<reference evidence="3 4" key="1">
    <citation type="submission" date="2018-08" db="EMBL/GenBank/DDBJ databases">
        <title>Genomic investigation of the strawberry pathogen Phytophthora fragariae indicates pathogenicity is determined by transcriptional variation in three key races.</title>
        <authorList>
            <person name="Adams T.M."/>
            <person name="Armitage A.D."/>
            <person name="Sobczyk M.K."/>
            <person name="Bates H.J."/>
            <person name="Dunwell J.M."/>
            <person name="Nellist C.F."/>
            <person name="Harrison R.J."/>
        </authorList>
    </citation>
    <scope>NUCLEOTIDE SEQUENCE [LARGE SCALE GENOMIC DNA]</scope>
    <source>
        <strain evidence="3 4">SCRP333</strain>
    </source>
</reference>
<dbReference type="InterPro" id="IPR000477">
    <property type="entry name" value="RT_dom"/>
</dbReference>
<organism evidence="3 4">
    <name type="scientific">Phytophthora rubi</name>
    <dbReference type="NCBI Taxonomy" id="129364"/>
    <lineage>
        <taxon>Eukaryota</taxon>
        <taxon>Sar</taxon>
        <taxon>Stramenopiles</taxon>
        <taxon>Oomycota</taxon>
        <taxon>Peronosporomycetes</taxon>
        <taxon>Peronosporales</taxon>
        <taxon>Peronosporaceae</taxon>
        <taxon>Phytophthora</taxon>
    </lineage>
</organism>
<dbReference type="Pfam" id="PF00078">
    <property type="entry name" value="RVT_1"/>
    <property type="match status" value="1"/>
</dbReference>
<keyword evidence="1" id="KW-0175">Coiled coil</keyword>
<feature type="coiled-coil region" evidence="1">
    <location>
        <begin position="533"/>
        <end position="560"/>
    </location>
</feature>
<dbReference type="Proteomes" id="UP000434957">
    <property type="component" value="Unassembled WGS sequence"/>
</dbReference>
<dbReference type="EMBL" id="QXFT01000809">
    <property type="protein sequence ID" value="KAE9335366.1"/>
    <property type="molecule type" value="Genomic_DNA"/>
</dbReference>
<dbReference type="InterPro" id="IPR043502">
    <property type="entry name" value="DNA/RNA_pol_sf"/>
</dbReference>
<dbReference type="InterPro" id="IPR036691">
    <property type="entry name" value="Endo/exonu/phosph_ase_sf"/>
</dbReference>